<proteinExistence type="predicted"/>
<sequence>MDAALGIQIVSLAGLGQILLGVSSLIIPRILDYRRELFKLPALLRQMFITYSLYILGTNFFMGIVSIVLPEQLLDGSGLALAFSIYAALYWMSRLFIQFFYFDRAGLPSGKFFLVAEVALIILFIFLSFTYGMAVWINF</sequence>
<keyword evidence="1" id="KW-0472">Membrane</keyword>
<feature type="transmembrane region" description="Helical" evidence="1">
    <location>
        <begin position="81"/>
        <end position="102"/>
    </location>
</feature>
<gene>
    <name evidence="2" type="ORF">EDD80_102149</name>
</gene>
<feature type="transmembrane region" description="Helical" evidence="1">
    <location>
        <begin position="114"/>
        <end position="137"/>
    </location>
</feature>
<feature type="transmembrane region" description="Helical" evidence="1">
    <location>
        <begin position="48"/>
        <end position="69"/>
    </location>
</feature>
<evidence type="ECO:0000313" key="3">
    <source>
        <dbReference type="Proteomes" id="UP000295807"/>
    </source>
</evidence>
<feature type="transmembrane region" description="Helical" evidence="1">
    <location>
        <begin position="6"/>
        <end position="27"/>
    </location>
</feature>
<organism evidence="2 3">
    <name type="scientific">Anseongella ginsenosidimutans</name>
    <dbReference type="NCBI Taxonomy" id="496056"/>
    <lineage>
        <taxon>Bacteria</taxon>
        <taxon>Pseudomonadati</taxon>
        <taxon>Bacteroidota</taxon>
        <taxon>Sphingobacteriia</taxon>
        <taxon>Sphingobacteriales</taxon>
        <taxon>Sphingobacteriaceae</taxon>
        <taxon>Anseongella</taxon>
    </lineage>
</organism>
<dbReference type="EMBL" id="SMAD01000002">
    <property type="protein sequence ID" value="TCS88958.1"/>
    <property type="molecule type" value="Genomic_DNA"/>
</dbReference>
<evidence type="ECO:0000313" key="2">
    <source>
        <dbReference type="EMBL" id="TCS88958.1"/>
    </source>
</evidence>
<keyword evidence="3" id="KW-1185">Reference proteome</keyword>
<dbReference type="RefSeq" id="WP_132128065.1">
    <property type="nucleotide sequence ID" value="NZ_CP042432.1"/>
</dbReference>
<name>A0A4R3KUY3_9SPHI</name>
<reference evidence="2 3" key="1">
    <citation type="submission" date="2019-03" db="EMBL/GenBank/DDBJ databases">
        <title>Genomic Encyclopedia of Type Strains, Phase IV (KMG-IV): sequencing the most valuable type-strain genomes for metagenomic binning, comparative biology and taxonomic classification.</title>
        <authorList>
            <person name="Goeker M."/>
        </authorList>
    </citation>
    <scope>NUCLEOTIDE SEQUENCE [LARGE SCALE GENOMIC DNA]</scope>
    <source>
        <strain evidence="2 3">DSM 21100</strain>
    </source>
</reference>
<evidence type="ECO:0000256" key="1">
    <source>
        <dbReference type="SAM" id="Phobius"/>
    </source>
</evidence>
<comment type="caution">
    <text evidence="2">The sequence shown here is derived from an EMBL/GenBank/DDBJ whole genome shotgun (WGS) entry which is preliminary data.</text>
</comment>
<dbReference type="OrthoDB" id="2678466at2"/>
<accession>A0A4R3KUY3</accession>
<dbReference type="AlphaFoldDB" id="A0A4R3KUY3"/>
<keyword evidence="1" id="KW-1133">Transmembrane helix</keyword>
<dbReference type="Proteomes" id="UP000295807">
    <property type="component" value="Unassembled WGS sequence"/>
</dbReference>
<keyword evidence="1" id="KW-0812">Transmembrane</keyword>
<protein>
    <submittedName>
        <fullName evidence="2">Uncharacterized protein</fullName>
    </submittedName>
</protein>